<dbReference type="PANTHER" id="PTHR30146:SF95">
    <property type="entry name" value="RIBOSE OPERON REPRESSOR"/>
    <property type="match status" value="1"/>
</dbReference>
<name>R4KGB0_CLOPA</name>
<dbReference type="Gene3D" id="1.10.260.40">
    <property type="entry name" value="lambda repressor-like DNA-binding domains"/>
    <property type="match status" value="1"/>
</dbReference>
<sequence>MEGIDNVASIRDVAKKAKVAACTVSRVLNNSGYVAPETREKIEKVIKELNYIPNELARGMFRQKAGSIAMLIPNIVHPFFSTLASYIEKELYNRGYKLMLCSTDADINKERDYMETLKSNIVDGVISGVSNLQLKEYKNFNKPLVMLDYVVNSKIPVVASNHKLGGELAAKKFIDSGCKNVIHICDDKTTKVLSYQCHIALENMLKVHNIKSKAIEIKWNDFDFEGYLNLAKKVLIERPDTDGIFAADMPAAAFLKAAIKLGKQIPKDLCVVAYDGTYTTNSNILNITTVVQQVQLIANKSVENIISLIEKDNIIEPYTEIDVYLREGETSF</sequence>
<dbReference type="eggNOG" id="COG1609">
    <property type="taxonomic scope" value="Bacteria"/>
</dbReference>
<protein>
    <submittedName>
        <fullName evidence="6">Transcriptional regulator</fullName>
    </submittedName>
</protein>
<dbReference type="CDD" id="cd06291">
    <property type="entry name" value="PBP1_Qymf-like"/>
    <property type="match status" value="1"/>
</dbReference>
<evidence type="ECO:0000259" key="5">
    <source>
        <dbReference type="PROSITE" id="PS50932"/>
    </source>
</evidence>
<dbReference type="GO" id="GO:0000976">
    <property type="term" value="F:transcription cis-regulatory region binding"/>
    <property type="evidence" value="ECO:0007669"/>
    <property type="project" value="TreeGrafter"/>
</dbReference>
<evidence type="ECO:0000256" key="4">
    <source>
        <dbReference type="ARBA" id="ARBA00023163"/>
    </source>
</evidence>
<dbReference type="Pfam" id="PF00356">
    <property type="entry name" value="LacI"/>
    <property type="match status" value="1"/>
</dbReference>
<evidence type="ECO:0000313" key="7">
    <source>
        <dbReference type="Proteomes" id="UP000013523"/>
    </source>
</evidence>
<keyword evidence="1" id="KW-0678">Repressor</keyword>
<dbReference type="InterPro" id="IPR000843">
    <property type="entry name" value="HTH_LacI"/>
</dbReference>
<keyword evidence="4" id="KW-0804">Transcription</keyword>
<dbReference type="PROSITE" id="PS50932">
    <property type="entry name" value="HTH_LACI_2"/>
    <property type="match status" value="1"/>
</dbReference>
<keyword evidence="2" id="KW-0805">Transcription regulation</keyword>
<proteinExistence type="predicted"/>
<dbReference type="OrthoDB" id="369222at2"/>
<dbReference type="Gene3D" id="3.40.50.2300">
    <property type="match status" value="2"/>
</dbReference>
<evidence type="ECO:0000256" key="1">
    <source>
        <dbReference type="ARBA" id="ARBA00022491"/>
    </source>
</evidence>
<dbReference type="Proteomes" id="UP000013523">
    <property type="component" value="Chromosome"/>
</dbReference>
<evidence type="ECO:0000313" key="6">
    <source>
        <dbReference type="EMBL" id="AGK98650.1"/>
    </source>
</evidence>
<dbReference type="KEGG" id="cpas:Clopa_3901"/>
<dbReference type="SMART" id="SM00354">
    <property type="entry name" value="HTH_LACI"/>
    <property type="match status" value="1"/>
</dbReference>
<feature type="domain" description="HTH lacI-type" evidence="5">
    <location>
        <begin position="8"/>
        <end position="62"/>
    </location>
</feature>
<reference evidence="6 7" key="1">
    <citation type="submission" date="2012-01" db="EMBL/GenBank/DDBJ databases">
        <title>Complete sequence of chromosome of Clostridium pasteurianum BC1.</title>
        <authorList>
            <consortium name="US DOE Joint Genome Institute"/>
            <person name="Lucas S."/>
            <person name="Han J."/>
            <person name="Lapidus A."/>
            <person name="Cheng J.-F."/>
            <person name="Goodwin L."/>
            <person name="Pitluck S."/>
            <person name="Peters L."/>
            <person name="Mikhailova N."/>
            <person name="Teshima H."/>
            <person name="Detter J.C."/>
            <person name="Han C."/>
            <person name="Tapia R."/>
            <person name="Land M."/>
            <person name="Hauser L."/>
            <person name="Kyrpides N."/>
            <person name="Ivanova N."/>
            <person name="Pagani I."/>
            <person name="Dunn J."/>
            <person name="Taghavi S."/>
            <person name="Francis A."/>
            <person name="van der Lelie D."/>
            <person name="Woyke T."/>
        </authorList>
    </citation>
    <scope>NUCLEOTIDE SEQUENCE [LARGE SCALE GENOMIC DNA]</scope>
    <source>
        <strain evidence="6 7">BC1</strain>
    </source>
</reference>
<accession>R4KGB0</accession>
<dbReference type="PATRIC" id="fig|86416.3.peg.3896"/>
<keyword evidence="3" id="KW-0238">DNA-binding</keyword>
<dbReference type="SUPFAM" id="SSF47413">
    <property type="entry name" value="lambda repressor-like DNA-binding domains"/>
    <property type="match status" value="1"/>
</dbReference>
<dbReference type="EMBL" id="CP003261">
    <property type="protein sequence ID" value="AGK98650.1"/>
    <property type="molecule type" value="Genomic_DNA"/>
</dbReference>
<organism evidence="6 7">
    <name type="scientific">Clostridium pasteurianum BC1</name>
    <dbReference type="NCBI Taxonomy" id="86416"/>
    <lineage>
        <taxon>Bacteria</taxon>
        <taxon>Bacillati</taxon>
        <taxon>Bacillota</taxon>
        <taxon>Clostridia</taxon>
        <taxon>Eubacteriales</taxon>
        <taxon>Clostridiaceae</taxon>
        <taxon>Clostridium</taxon>
    </lineage>
</organism>
<evidence type="ECO:0000256" key="2">
    <source>
        <dbReference type="ARBA" id="ARBA00023015"/>
    </source>
</evidence>
<evidence type="ECO:0000256" key="3">
    <source>
        <dbReference type="ARBA" id="ARBA00023125"/>
    </source>
</evidence>
<gene>
    <name evidence="6" type="ORF">Clopa_3901</name>
</gene>
<dbReference type="InterPro" id="IPR046335">
    <property type="entry name" value="LacI/GalR-like_sensor"/>
</dbReference>
<dbReference type="AlphaFoldDB" id="R4KGB0"/>
<dbReference type="GO" id="GO:0003700">
    <property type="term" value="F:DNA-binding transcription factor activity"/>
    <property type="evidence" value="ECO:0007669"/>
    <property type="project" value="TreeGrafter"/>
</dbReference>
<dbReference type="Pfam" id="PF13377">
    <property type="entry name" value="Peripla_BP_3"/>
    <property type="match status" value="1"/>
</dbReference>
<dbReference type="InterPro" id="IPR028082">
    <property type="entry name" value="Peripla_BP_I"/>
</dbReference>
<dbReference type="InterPro" id="IPR010982">
    <property type="entry name" value="Lambda_DNA-bd_dom_sf"/>
</dbReference>
<dbReference type="PANTHER" id="PTHR30146">
    <property type="entry name" value="LACI-RELATED TRANSCRIPTIONAL REPRESSOR"/>
    <property type="match status" value="1"/>
</dbReference>
<dbReference type="SUPFAM" id="SSF53822">
    <property type="entry name" value="Periplasmic binding protein-like I"/>
    <property type="match status" value="1"/>
</dbReference>
<dbReference type="CDD" id="cd01392">
    <property type="entry name" value="HTH_LacI"/>
    <property type="match status" value="1"/>
</dbReference>
<dbReference type="STRING" id="86416.Clopa_3901"/>
<dbReference type="HOGENOM" id="CLU_037628_6_0_9"/>
<dbReference type="RefSeq" id="WP_015616925.1">
    <property type="nucleotide sequence ID" value="NC_021182.1"/>
</dbReference>
<keyword evidence="7" id="KW-1185">Reference proteome</keyword>